<dbReference type="EMBL" id="BAABAS010000020">
    <property type="protein sequence ID" value="GAA4238495.1"/>
    <property type="molecule type" value="Genomic_DNA"/>
</dbReference>
<sequence>MLARTAHGPVASIDDLVGRNILPYEMVSDLRATLVAVPPMVDAPKDAATY</sequence>
<keyword evidence="2" id="KW-1185">Reference proteome</keyword>
<name>A0ABP8CF15_9ACTN</name>
<protein>
    <submittedName>
        <fullName evidence="1">Uncharacterized protein</fullName>
    </submittedName>
</protein>
<evidence type="ECO:0000313" key="2">
    <source>
        <dbReference type="Proteomes" id="UP001501710"/>
    </source>
</evidence>
<dbReference type="RefSeq" id="WP_344902001.1">
    <property type="nucleotide sequence ID" value="NZ_BAABAS010000020.1"/>
</dbReference>
<reference evidence="2" key="1">
    <citation type="journal article" date="2019" name="Int. J. Syst. Evol. Microbiol.">
        <title>The Global Catalogue of Microorganisms (GCM) 10K type strain sequencing project: providing services to taxonomists for standard genome sequencing and annotation.</title>
        <authorList>
            <consortium name="The Broad Institute Genomics Platform"/>
            <consortium name="The Broad Institute Genome Sequencing Center for Infectious Disease"/>
            <person name="Wu L."/>
            <person name="Ma J."/>
        </authorList>
    </citation>
    <scope>NUCLEOTIDE SEQUENCE [LARGE SCALE GENOMIC DNA]</scope>
    <source>
        <strain evidence="2">JCM 17440</strain>
    </source>
</reference>
<evidence type="ECO:0000313" key="1">
    <source>
        <dbReference type="EMBL" id="GAA4238495.1"/>
    </source>
</evidence>
<accession>A0ABP8CF15</accession>
<gene>
    <name evidence="1" type="ORF">GCM10022254_54690</name>
</gene>
<proteinExistence type="predicted"/>
<dbReference type="Proteomes" id="UP001501710">
    <property type="component" value="Unassembled WGS sequence"/>
</dbReference>
<comment type="caution">
    <text evidence="1">The sequence shown here is derived from an EMBL/GenBank/DDBJ whole genome shotgun (WGS) entry which is preliminary data.</text>
</comment>
<organism evidence="1 2">
    <name type="scientific">Actinomadura meridiana</name>
    <dbReference type="NCBI Taxonomy" id="559626"/>
    <lineage>
        <taxon>Bacteria</taxon>
        <taxon>Bacillati</taxon>
        <taxon>Actinomycetota</taxon>
        <taxon>Actinomycetes</taxon>
        <taxon>Streptosporangiales</taxon>
        <taxon>Thermomonosporaceae</taxon>
        <taxon>Actinomadura</taxon>
    </lineage>
</organism>